<comment type="caution">
    <text evidence="3">The sequence shown here is derived from an EMBL/GenBank/DDBJ whole genome shotgun (WGS) entry which is preliminary data.</text>
</comment>
<dbReference type="Gene3D" id="3.40.50.10140">
    <property type="entry name" value="Toll/interleukin-1 receptor homology (TIR) domain"/>
    <property type="match status" value="1"/>
</dbReference>
<dbReference type="InterPro" id="IPR027417">
    <property type="entry name" value="P-loop_NTPase"/>
</dbReference>
<evidence type="ECO:0000313" key="4">
    <source>
        <dbReference type="Proteomes" id="UP001324115"/>
    </source>
</evidence>
<dbReference type="GO" id="GO:0007165">
    <property type="term" value="P:signal transduction"/>
    <property type="evidence" value="ECO:0007669"/>
    <property type="project" value="InterPro"/>
</dbReference>
<dbReference type="GO" id="GO:0043531">
    <property type="term" value="F:ADP binding"/>
    <property type="evidence" value="ECO:0007669"/>
    <property type="project" value="InterPro"/>
</dbReference>
<dbReference type="InterPro" id="IPR000157">
    <property type="entry name" value="TIR_dom"/>
</dbReference>
<dbReference type="Gene3D" id="3.40.50.300">
    <property type="entry name" value="P-loop containing nucleotide triphosphate hydrolases"/>
    <property type="match status" value="1"/>
</dbReference>
<dbReference type="SUPFAM" id="SSF52540">
    <property type="entry name" value="P-loop containing nucleoside triphosphate hydrolases"/>
    <property type="match status" value="1"/>
</dbReference>
<accession>A0AAN7EFN0</accession>
<dbReference type="AlphaFoldDB" id="A0AAN7EFN0"/>
<keyword evidence="1" id="KW-0520">NAD</keyword>
<keyword evidence="4" id="KW-1185">Reference proteome</keyword>
<evidence type="ECO:0000259" key="2">
    <source>
        <dbReference type="PROSITE" id="PS50104"/>
    </source>
</evidence>
<dbReference type="Pfam" id="PF01582">
    <property type="entry name" value="TIR"/>
    <property type="match status" value="1"/>
</dbReference>
<evidence type="ECO:0000256" key="1">
    <source>
        <dbReference type="ARBA" id="ARBA00023027"/>
    </source>
</evidence>
<dbReference type="Proteomes" id="UP001324115">
    <property type="component" value="Unassembled WGS sequence"/>
</dbReference>
<name>A0AAN7EFN0_QUERU</name>
<dbReference type="SMART" id="SM00255">
    <property type="entry name" value="TIR"/>
    <property type="match status" value="1"/>
</dbReference>
<dbReference type="GO" id="GO:0006952">
    <property type="term" value="P:defense response"/>
    <property type="evidence" value="ECO:0007669"/>
    <property type="project" value="InterPro"/>
</dbReference>
<gene>
    <name evidence="3" type="ORF">RGQ29_029753</name>
</gene>
<dbReference type="PANTHER" id="PTHR11017">
    <property type="entry name" value="LEUCINE-RICH REPEAT-CONTAINING PROTEIN"/>
    <property type="match status" value="1"/>
</dbReference>
<reference evidence="3 4" key="1">
    <citation type="journal article" date="2023" name="G3 (Bethesda)">
        <title>A haplotype-resolved chromosome-scale genome for Quercus rubra L. provides insights into the genetics of adaptive traits for red oak species.</title>
        <authorList>
            <person name="Kapoor B."/>
            <person name="Jenkins J."/>
            <person name="Schmutz J."/>
            <person name="Zhebentyayeva T."/>
            <person name="Kuelheim C."/>
            <person name="Coggeshall M."/>
            <person name="Heim C."/>
            <person name="Lasky J.R."/>
            <person name="Leites L."/>
            <person name="Islam-Faridi N."/>
            <person name="Romero-Severson J."/>
            <person name="DeLeo V.L."/>
            <person name="Lucas S.M."/>
            <person name="Lazic D."/>
            <person name="Gailing O."/>
            <person name="Carlson J."/>
            <person name="Staton M."/>
        </authorList>
    </citation>
    <scope>NUCLEOTIDE SEQUENCE [LARGE SCALE GENOMIC DNA]</scope>
    <source>
        <strain evidence="3">Pseudo-F2</strain>
    </source>
</reference>
<dbReference type="InterPro" id="IPR044974">
    <property type="entry name" value="Disease_R_plants"/>
</dbReference>
<feature type="domain" description="TIR" evidence="2">
    <location>
        <begin position="19"/>
        <end position="184"/>
    </location>
</feature>
<dbReference type="Pfam" id="PF00931">
    <property type="entry name" value="NB-ARC"/>
    <property type="match status" value="1"/>
</dbReference>
<dbReference type="FunFam" id="3.40.50.10140:FF:000007">
    <property type="entry name" value="Disease resistance protein (TIR-NBS-LRR class)"/>
    <property type="match status" value="1"/>
</dbReference>
<dbReference type="PROSITE" id="PS50104">
    <property type="entry name" value="TIR"/>
    <property type="match status" value="1"/>
</dbReference>
<dbReference type="PANTHER" id="PTHR11017:SF385">
    <property type="entry name" value="DISEASE RESISTANCE PROTEIN (TIR-NBS-LRR CLASS)-RELATED"/>
    <property type="match status" value="1"/>
</dbReference>
<dbReference type="InterPro" id="IPR035897">
    <property type="entry name" value="Toll_tir_struct_dom_sf"/>
</dbReference>
<dbReference type="EMBL" id="JAXUIC010000009">
    <property type="protein sequence ID" value="KAK4571030.1"/>
    <property type="molecule type" value="Genomic_DNA"/>
</dbReference>
<evidence type="ECO:0000313" key="3">
    <source>
        <dbReference type="EMBL" id="KAK4571030.1"/>
    </source>
</evidence>
<protein>
    <recommendedName>
        <fullName evidence="2">TIR domain-containing protein</fullName>
    </recommendedName>
</protein>
<proteinExistence type="predicted"/>
<dbReference type="InterPro" id="IPR002182">
    <property type="entry name" value="NB-ARC"/>
</dbReference>
<sequence length="362" mass="41648">MKYKRESSPSPSSSSTRQCKYEVFLSFRGKDTRKNFTDHLYAALKQMGIITFRDEEGLKRGKYISKLFEAIEESEIAIIIFSKNYAFSKWCLRELAKINKCKKKIRLIVLPIFYDVEPSDVKKQTGPFEQAFIDHQKCFEVSIEEVETWRTALKEVASIIGWPLQNRHESEFIQHIVKEMMEKLSSKSSSITKNFIGIESTLAKFIPSYLSFENNIRMIGIYGMGGLGKTTIARAVYDKFRSQFEGSSFITNVREDSKKHGLPKLQQQLLADILEDKNILISNVYDGVGIIEKRLCCKKVLVVIDDVDHVDQLQKLAGGHDWFGLGSKIIITTRDEHVLIQHRVCKRYNPNGLNNDDPLKLF</sequence>
<dbReference type="PRINTS" id="PR00364">
    <property type="entry name" value="DISEASERSIST"/>
</dbReference>
<dbReference type="SUPFAM" id="SSF52200">
    <property type="entry name" value="Toll/Interleukin receptor TIR domain"/>
    <property type="match status" value="1"/>
</dbReference>
<organism evidence="3 4">
    <name type="scientific">Quercus rubra</name>
    <name type="common">Northern red oak</name>
    <name type="synonym">Quercus borealis</name>
    <dbReference type="NCBI Taxonomy" id="3512"/>
    <lineage>
        <taxon>Eukaryota</taxon>
        <taxon>Viridiplantae</taxon>
        <taxon>Streptophyta</taxon>
        <taxon>Embryophyta</taxon>
        <taxon>Tracheophyta</taxon>
        <taxon>Spermatophyta</taxon>
        <taxon>Magnoliopsida</taxon>
        <taxon>eudicotyledons</taxon>
        <taxon>Gunneridae</taxon>
        <taxon>Pentapetalae</taxon>
        <taxon>rosids</taxon>
        <taxon>fabids</taxon>
        <taxon>Fagales</taxon>
        <taxon>Fagaceae</taxon>
        <taxon>Quercus</taxon>
    </lineage>
</organism>